<dbReference type="EMBL" id="AFEU01000002">
    <property type="protein sequence ID" value="EIJ80113.1"/>
    <property type="molecule type" value="Genomic_DNA"/>
</dbReference>
<dbReference type="InterPro" id="IPR000310">
    <property type="entry name" value="Orn/Lys/Arg_deCO2ase_major_dom"/>
</dbReference>
<feature type="domain" description="Orn/Lys/Arg decarboxylase C-terminal" evidence="7">
    <location>
        <begin position="392"/>
        <end position="457"/>
    </location>
</feature>
<dbReference type="SUPFAM" id="SSF55904">
    <property type="entry name" value="Ornithine decarboxylase C-terminal domain"/>
    <property type="match status" value="1"/>
</dbReference>
<keyword evidence="4" id="KW-0663">Pyridoxal phosphate</keyword>
<dbReference type="AlphaFoldDB" id="I3E0U2"/>
<dbReference type="InterPro" id="IPR015421">
    <property type="entry name" value="PyrdxlP-dep_Trfase_major"/>
</dbReference>
<dbReference type="Gene3D" id="3.90.105.10">
    <property type="entry name" value="Molybdopterin biosynthesis moea protein, domain 2"/>
    <property type="match status" value="1"/>
</dbReference>
<dbReference type="Pfam" id="PF01276">
    <property type="entry name" value="OKR_DC_1"/>
    <property type="match status" value="1"/>
</dbReference>
<comment type="caution">
    <text evidence="8">The sequence shown here is derived from an EMBL/GenBank/DDBJ whole genome shotgun (WGS) entry which is preliminary data.</text>
</comment>
<evidence type="ECO:0000313" key="8">
    <source>
        <dbReference type="EMBL" id="EIJ80113.1"/>
    </source>
</evidence>
<dbReference type="PANTHER" id="PTHR43277">
    <property type="entry name" value="ARGININE DECARBOXYLASE"/>
    <property type="match status" value="1"/>
</dbReference>
<accession>I3E0U2</accession>
<organism evidence="8 9">
    <name type="scientific">Bacillus methanolicus PB1</name>
    <dbReference type="NCBI Taxonomy" id="997296"/>
    <lineage>
        <taxon>Bacteria</taxon>
        <taxon>Bacillati</taxon>
        <taxon>Bacillota</taxon>
        <taxon>Bacilli</taxon>
        <taxon>Bacillales</taxon>
        <taxon>Bacillaceae</taxon>
        <taxon>Bacillus</taxon>
    </lineage>
</organism>
<dbReference type="Gene3D" id="3.40.640.10">
    <property type="entry name" value="Type I PLP-dependent aspartate aminotransferase-like (Major domain)"/>
    <property type="match status" value="1"/>
</dbReference>
<dbReference type="PATRIC" id="fig|997296.3.peg.1515"/>
<evidence type="ECO:0000259" key="6">
    <source>
        <dbReference type="Pfam" id="PF01276"/>
    </source>
</evidence>
<dbReference type="eggNOG" id="COG1982">
    <property type="taxonomic scope" value="Bacteria"/>
</dbReference>
<dbReference type="Proteomes" id="UP000010523">
    <property type="component" value="Unassembled WGS sequence"/>
</dbReference>
<comment type="cofactor">
    <cofactor evidence="1">
        <name>pyridoxal 5'-phosphate</name>
        <dbReference type="ChEBI" id="CHEBI:597326"/>
    </cofactor>
</comment>
<keyword evidence="5" id="KW-0456">Lyase</keyword>
<evidence type="ECO:0000313" key="9">
    <source>
        <dbReference type="Proteomes" id="UP000010523"/>
    </source>
</evidence>
<name>I3E0U2_BACMT</name>
<dbReference type="SUPFAM" id="SSF53383">
    <property type="entry name" value="PLP-dependent transferases"/>
    <property type="match status" value="1"/>
</dbReference>
<evidence type="ECO:0000256" key="2">
    <source>
        <dbReference type="ARBA" id="ARBA00010671"/>
    </source>
</evidence>
<sequence>MDQTITPLYNALLSHNKSQPISFHVPGHKYGHVFPEEGTPFYKEILKIDATELTGLDDLHSPEGAIFEAQKLLSNVYKTKKSFFLVNGTTGGILAMILAAAGEDDVVLVQRNCHKSILNGIALAKAAPVYLGPEYDHIWKIAGAVSYETVEKAIHLYPNAKAVILTYPNYYGRVYDLEKIIQFAHRQGIPVLIDEAHGTHFIAGEPFPKSAVQLGADIVVQSAHKTLPAMTMGSFLHFNSKLISQDRLIQFLQIVQSSSPSYPIMASLDLARSYIGTYKKADREYVIGKINQLIDKLRNIAKIKVLSYQEGASDPLKITLQTNCSLNGFELQKRFEEQGVYSELADPYNVLLVLPLLKAGQDHLFEQAAMKISKSLEEVTFPIKNRTTIFYKKQDVSEPAISQKTMARLTPQWISLADAANQISADFVIPYPPGIPLLFPGELITNESIDQLQFLLKSGARFQGGERLKSGEIKVYKV</sequence>
<keyword evidence="9" id="KW-1185">Reference proteome</keyword>
<dbReference type="InterPro" id="IPR015424">
    <property type="entry name" value="PyrdxlP-dep_Trfase"/>
</dbReference>
<evidence type="ECO:0000256" key="5">
    <source>
        <dbReference type="ARBA" id="ARBA00023239"/>
    </source>
</evidence>
<proteinExistence type="inferred from homology"/>
<evidence type="ECO:0000259" key="7">
    <source>
        <dbReference type="Pfam" id="PF03711"/>
    </source>
</evidence>
<protein>
    <submittedName>
        <fullName evidence="8">Orn/Lys/Arg decarboxylase major region</fullName>
    </submittedName>
</protein>
<evidence type="ECO:0000256" key="3">
    <source>
        <dbReference type="ARBA" id="ARBA00022793"/>
    </source>
</evidence>
<feature type="domain" description="Orn/Lys/Arg decarboxylases family 1 pyridoxal-P attachment site" evidence="6">
    <location>
        <begin position="6"/>
        <end position="303"/>
    </location>
</feature>
<dbReference type="STRING" id="997296.PB1_07127"/>
<gene>
    <name evidence="8" type="ORF">PB1_07127</name>
</gene>
<comment type="similarity">
    <text evidence="2">Belongs to the Orn/Lys/Arg decarboxylase class-I family.</text>
</comment>
<dbReference type="PANTHER" id="PTHR43277:SF3">
    <property type="entry name" value="DECARBOXYLASE, PUTATIVE-RELATED"/>
    <property type="match status" value="1"/>
</dbReference>
<dbReference type="OrthoDB" id="9815233at2"/>
<dbReference type="InterPro" id="IPR052357">
    <property type="entry name" value="Orn_Lys_Arg_decarboxylase-I"/>
</dbReference>
<dbReference type="RefSeq" id="WP_003351531.1">
    <property type="nucleotide sequence ID" value="NZ_AFEU01000002.1"/>
</dbReference>
<dbReference type="Pfam" id="PF03711">
    <property type="entry name" value="OKR_DC_1_C"/>
    <property type="match status" value="1"/>
</dbReference>
<dbReference type="GO" id="GO:0016831">
    <property type="term" value="F:carboxy-lyase activity"/>
    <property type="evidence" value="ECO:0007669"/>
    <property type="project" value="UniProtKB-KW"/>
</dbReference>
<dbReference type="CDD" id="cd00615">
    <property type="entry name" value="Orn_deC_like"/>
    <property type="match status" value="1"/>
</dbReference>
<dbReference type="InterPro" id="IPR036633">
    <property type="entry name" value="Prn/Lys/Arg_de-COase_C_sf"/>
</dbReference>
<evidence type="ECO:0000256" key="4">
    <source>
        <dbReference type="ARBA" id="ARBA00022898"/>
    </source>
</evidence>
<dbReference type="InterPro" id="IPR008286">
    <property type="entry name" value="Prn/Lys/Arg_de-COase_C"/>
</dbReference>
<reference evidence="8 9" key="1">
    <citation type="journal article" date="2012" name="Appl. Environ. Microbiol.">
        <title>Genome Sequence of Thermotolerant Bacillus methanolicus: Features and Regulation Related to Methylotrophy and Production of L-Lysine and L-Glutamate from Methanol.</title>
        <authorList>
            <person name="Heggeset T.M."/>
            <person name="Krog A."/>
            <person name="Balzer S."/>
            <person name="Wentzel A."/>
            <person name="Ellingsen T.E."/>
            <person name="Brautaset T."/>
        </authorList>
    </citation>
    <scope>NUCLEOTIDE SEQUENCE [LARGE SCALE GENOMIC DNA]</scope>
    <source>
        <strain evidence="8 9">PB1</strain>
    </source>
</reference>
<evidence type="ECO:0000256" key="1">
    <source>
        <dbReference type="ARBA" id="ARBA00001933"/>
    </source>
</evidence>
<keyword evidence="3" id="KW-0210">Decarboxylase</keyword>